<keyword evidence="1" id="KW-0812">Transmembrane</keyword>
<dbReference type="AlphaFoldDB" id="A0A3A3FPA0"/>
<name>A0A3A3FPA0_9BURK</name>
<accession>A0A3A3FPA0</accession>
<dbReference type="Proteomes" id="UP000265955">
    <property type="component" value="Unassembled WGS sequence"/>
</dbReference>
<feature type="transmembrane region" description="Helical" evidence="1">
    <location>
        <begin position="94"/>
        <end position="119"/>
    </location>
</feature>
<evidence type="ECO:0000313" key="2">
    <source>
        <dbReference type="EMBL" id="RJF97836.1"/>
    </source>
</evidence>
<protein>
    <submittedName>
        <fullName evidence="2">Na+:solute symporter</fullName>
    </submittedName>
</protein>
<keyword evidence="3" id="KW-1185">Reference proteome</keyword>
<feature type="transmembrane region" description="Helical" evidence="1">
    <location>
        <begin position="39"/>
        <end position="58"/>
    </location>
</feature>
<gene>
    <name evidence="2" type="ORF">D3871_04335</name>
</gene>
<reference evidence="3" key="1">
    <citation type="submission" date="2018-09" db="EMBL/GenBank/DDBJ databases">
        <authorList>
            <person name="Zhu H."/>
        </authorList>
    </citation>
    <scope>NUCLEOTIDE SEQUENCE [LARGE SCALE GENOMIC DNA]</scope>
    <source>
        <strain evidence="3">K1R23-30</strain>
    </source>
</reference>
<evidence type="ECO:0000313" key="3">
    <source>
        <dbReference type="Proteomes" id="UP000265955"/>
    </source>
</evidence>
<feature type="transmembrane region" description="Helical" evidence="1">
    <location>
        <begin position="65"/>
        <end position="82"/>
    </location>
</feature>
<proteinExistence type="predicted"/>
<sequence>MQISRATAVKIGVGAISLILLLQAFNSFACYKHNFSDYLHGVMIFLFIPLLPAVISLFLPNALRAVGACACLAPWLILAYYVDCIKPYTDGGASMSYIAVLFYGTPCAIIGAIITGPLTRMFGININKR</sequence>
<evidence type="ECO:0000256" key="1">
    <source>
        <dbReference type="SAM" id="Phobius"/>
    </source>
</evidence>
<keyword evidence="1" id="KW-1133">Transmembrane helix</keyword>
<comment type="caution">
    <text evidence="2">The sequence shown here is derived from an EMBL/GenBank/DDBJ whole genome shotgun (WGS) entry which is preliminary data.</text>
</comment>
<organism evidence="2 3">
    <name type="scientific">Noviherbaspirillum saxi</name>
    <dbReference type="NCBI Taxonomy" id="2320863"/>
    <lineage>
        <taxon>Bacteria</taxon>
        <taxon>Pseudomonadati</taxon>
        <taxon>Pseudomonadota</taxon>
        <taxon>Betaproteobacteria</taxon>
        <taxon>Burkholderiales</taxon>
        <taxon>Oxalobacteraceae</taxon>
        <taxon>Noviherbaspirillum</taxon>
    </lineage>
</organism>
<dbReference type="EMBL" id="QYUO01000001">
    <property type="protein sequence ID" value="RJF97836.1"/>
    <property type="molecule type" value="Genomic_DNA"/>
</dbReference>
<keyword evidence="1" id="KW-0472">Membrane</keyword>